<gene>
    <name evidence="3" type="ORF">VJJ08_01180</name>
</gene>
<evidence type="ECO:0000313" key="3">
    <source>
        <dbReference type="EMBL" id="MEB3073913.1"/>
    </source>
</evidence>
<dbReference type="EMBL" id="JAYKBW010000001">
    <property type="protein sequence ID" value="MEB3073913.1"/>
    <property type="molecule type" value="Genomic_DNA"/>
</dbReference>
<protein>
    <recommendedName>
        <fullName evidence="5">Vitellogenin II</fullName>
    </recommendedName>
</protein>
<keyword evidence="4" id="KW-1185">Reference proteome</keyword>
<feature type="signal peptide" evidence="2">
    <location>
        <begin position="1"/>
        <end position="26"/>
    </location>
</feature>
<dbReference type="Proteomes" id="UP001311730">
    <property type="component" value="Unassembled WGS sequence"/>
</dbReference>
<reference evidence="3 4" key="1">
    <citation type="submission" date="2023-12" db="EMBL/GenBank/DDBJ databases">
        <title>Genomic sequences of Capnocytophaga and Parvimonas strains.</title>
        <authorList>
            <person name="Watt R.M."/>
            <person name="Wang M."/>
            <person name="Yang T."/>
            <person name="Tong W.M."/>
        </authorList>
    </citation>
    <scope>NUCLEOTIDE SEQUENCE [LARGE SCALE GENOMIC DNA]</scope>
    <source>
        <strain evidence="3 4">CCUG 13096</strain>
    </source>
</reference>
<organism evidence="3 4">
    <name type="scientific">Capnocytophaga gingivalis</name>
    <dbReference type="NCBI Taxonomy" id="1017"/>
    <lineage>
        <taxon>Bacteria</taxon>
        <taxon>Pseudomonadati</taxon>
        <taxon>Bacteroidota</taxon>
        <taxon>Flavobacteriia</taxon>
        <taxon>Flavobacteriales</taxon>
        <taxon>Flavobacteriaceae</taxon>
        <taxon>Capnocytophaga</taxon>
    </lineage>
</organism>
<evidence type="ECO:0000313" key="4">
    <source>
        <dbReference type="Proteomes" id="UP001311730"/>
    </source>
</evidence>
<feature type="compositionally biased region" description="Basic and acidic residues" evidence="1">
    <location>
        <begin position="267"/>
        <end position="276"/>
    </location>
</feature>
<dbReference type="RefSeq" id="WP_323982422.1">
    <property type="nucleotide sequence ID" value="NZ_JAYKBW010000001.1"/>
</dbReference>
<feature type="region of interest" description="Disordered" evidence="1">
    <location>
        <begin position="238"/>
        <end position="332"/>
    </location>
</feature>
<feature type="chain" id="PRO_5047377028" description="Vitellogenin II" evidence="2">
    <location>
        <begin position="27"/>
        <end position="332"/>
    </location>
</feature>
<accession>A0ABU5Z658</accession>
<feature type="compositionally biased region" description="Polar residues" evidence="1">
    <location>
        <begin position="254"/>
        <end position="266"/>
    </location>
</feature>
<evidence type="ECO:0000256" key="2">
    <source>
        <dbReference type="SAM" id="SignalP"/>
    </source>
</evidence>
<evidence type="ECO:0000256" key="1">
    <source>
        <dbReference type="SAM" id="MobiDB-lite"/>
    </source>
</evidence>
<comment type="caution">
    <text evidence="3">The sequence shown here is derived from an EMBL/GenBank/DDBJ whole genome shotgun (WGS) entry which is preliminary data.</text>
</comment>
<feature type="compositionally biased region" description="Low complexity" evidence="1">
    <location>
        <begin position="277"/>
        <end position="319"/>
    </location>
</feature>
<sequence length="332" mass="39217">MKKTAIIHAAGAFTALIGLSSCGAYSGMGYDDGIYGDEAPQPVYHREAPRYERNYEQSGSYREHLNQKIAGYKDFEQQVQRPAPSYTPMTNVDNYRSEGQQNTTSYNTYGGWGDNARPSSVNIYNNYTGASPYYWGSGAWGGYYSSSYYYPRSRWSIGFSVGTYDPYWSWRYYDSYYYPYYGYNYYYPYYGYNYYYPYYGYNYYYPYYGYNYYYYPSYRYDRENNYYYYQDPYGNTSRKYSPTYGRRGDDTSRYENYNYQNGSTSRSYDEGTRTRSYDYSSRSYNSNSYNNSNYNNSYDNSSRSYDSSSRSYQGSSGNENSGGGSGTTRRSY</sequence>
<dbReference type="PROSITE" id="PS51257">
    <property type="entry name" value="PROKAR_LIPOPROTEIN"/>
    <property type="match status" value="1"/>
</dbReference>
<proteinExistence type="predicted"/>
<evidence type="ECO:0008006" key="5">
    <source>
        <dbReference type="Google" id="ProtNLM"/>
    </source>
</evidence>
<keyword evidence="2" id="KW-0732">Signal</keyword>
<name>A0ABU5Z658_9FLAO</name>